<accession>A0A9P8QBH0</accession>
<reference evidence="3" key="2">
    <citation type="submission" date="2021-01" db="EMBL/GenBank/DDBJ databases">
        <authorList>
            <person name="Schikora-Tamarit M.A."/>
        </authorList>
    </citation>
    <scope>NUCLEOTIDE SEQUENCE</scope>
    <source>
        <strain evidence="3">CBS2887</strain>
    </source>
</reference>
<organism evidence="3 4">
    <name type="scientific">Wickerhamomyces pijperi</name>
    <name type="common">Yeast</name>
    <name type="synonym">Pichia pijperi</name>
    <dbReference type="NCBI Taxonomy" id="599730"/>
    <lineage>
        <taxon>Eukaryota</taxon>
        <taxon>Fungi</taxon>
        <taxon>Dikarya</taxon>
        <taxon>Ascomycota</taxon>
        <taxon>Saccharomycotina</taxon>
        <taxon>Saccharomycetes</taxon>
        <taxon>Phaffomycetales</taxon>
        <taxon>Wickerhamomycetaceae</taxon>
        <taxon>Wickerhamomyces</taxon>
    </lineage>
</organism>
<comment type="caution">
    <text evidence="3">The sequence shown here is derived from an EMBL/GenBank/DDBJ whole genome shotgun (WGS) entry which is preliminary data.</text>
</comment>
<protein>
    <recommendedName>
        <fullName evidence="2">DUF1746 domain-containing protein</fullName>
    </recommendedName>
</protein>
<sequence>MVLRYSPLLHGLFSSVSGKKSTFNLLILSTTFVIIFHLTTPLPKPNDDGFIYGHHTLQAIGQYQLSSKYWLLCYDLMIFFLQLTVFATQYSDKKSLHTKCTIRNSYDGFQGGINIIKIPVVGALKMKRATFEELKEDERMADQNNQRFTRQLESLINSNDGELETEGTGYGSINQGNSALGNF</sequence>
<dbReference type="OrthoDB" id="3980810at2759"/>
<dbReference type="Pfam" id="PF08508">
    <property type="entry name" value="DUF1746"/>
    <property type="match status" value="1"/>
</dbReference>
<evidence type="ECO:0000256" key="1">
    <source>
        <dbReference type="SAM" id="Phobius"/>
    </source>
</evidence>
<keyword evidence="4" id="KW-1185">Reference proteome</keyword>
<keyword evidence="1" id="KW-1133">Transmembrane helix</keyword>
<dbReference type="InterPro" id="IPR013715">
    <property type="entry name" value="DUF1746"/>
</dbReference>
<feature type="domain" description="DUF1746" evidence="2">
    <location>
        <begin position="17"/>
        <end position="83"/>
    </location>
</feature>
<reference evidence="3" key="1">
    <citation type="journal article" date="2021" name="Open Biol.">
        <title>Shared evolutionary footprints suggest mitochondrial oxidative damage underlies multiple complex I losses in fungi.</title>
        <authorList>
            <person name="Schikora-Tamarit M.A."/>
            <person name="Marcet-Houben M."/>
            <person name="Nosek J."/>
            <person name="Gabaldon T."/>
        </authorList>
    </citation>
    <scope>NUCLEOTIDE SEQUENCE</scope>
    <source>
        <strain evidence="3">CBS2887</strain>
    </source>
</reference>
<evidence type="ECO:0000313" key="4">
    <source>
        <dbReference type="Proteomes" id="UP000774326"/>
    </source>
</evidence>
<gene>
    <name evidence="3" type="ORF">WICPIJ_001171</name>
</gene>
<evidence type="ECO:0000259" key="2">
    <source>
        <dbReference type="Pfam" id="PF08508"/>
    </source>
</evidence>
<dbReference type="Proteomes" id="UP000774326">
    <property type="component" value="Unassembled WGS sequence"/>
</dbReference>
<feature type="transmembrane region" description="Helical" evidence="1">
    <location>
        <begin position="69"/>
        <end position="87"/>
    </location>
</feature>
<evidence type="ECO:0000313" key="3">
    <source>
        <dbReference type="EMBL" id="KAH3687878.1"/>
    </source>
</evidence>
<feature type="transmembrane region" description="Helical" evidence="1">
    <location>
        <begin position="21"/>
        <end position="39"/>
    </location>
</feature>
<proteinExistence type="predicted"/>
<dbReference type="EMBL" id="JAEUBG010000605">
    <property type="protein sequence ID" value="KAH3687878.1"/>
    <property type="molecule type" value="Genomic_DNA"/>
</dbReference>
<keyword evidence="1" id="KW-0812">Transmembrane</keyword>
<name>A0A9P8QBH0_WICPI</name>
<dbReference type="AlphaFoldDB" id="A0A9P8QBH0"/>
<keyword evidence="1" id="KW-0472">Membrane</keyword>